<dbReference type="EMBL" id="CAUWAG010000003">
    <property type="protein sequence ID" value="CAJ2500482.1"/>
    <property type="molecule type" value="Genomic_DNA"/>
</dbReference>
<feature type="coiled-coil region" evidence="10">
    <location>
        <begin position="4"/>
        <end position="34"/>
    </location>
</feature>
<evidence type="ECO:0000313" key="13">
    <source>
        <dbReference type="Proteomes" id="UP001295740"/>
    </source>
</evidence>
<proteinExistence type="inferred from homology"/>
<dbReference type="Gene3D" id="6.10.250.2610">
    <property type="match status" value="1"/>
</dbReference>
<evidence type="ECO:0000256" key="9">
    <source>
        <dbReference type="RuleBase" id="RU364144"/>
    </source>
</evidence>
<dbReference type="GO" id="GO:0006357">
    <property type="term" value="P:regulation of transcription by RNA polymerase II"/>
    <property type="evidence" value="ECO:0007669"/>
    <property type="project" value="InterPro"/>
</dbReference>
<protein>
    <recommendedName>
        <fullName evidence="3 9">Mediator of RNA polymerase II transcription subunit 8</fullName>
    </recommendedName>
    <alternativeName>
        <fullName evidence="8 9">Mediator complex subunit 8</fullName>
    </alternativeName>
</protein>
<organism evidence="12 13">
    <name type="scientific">Anthostomella pinea</name>
    <dbReference type="NCBI Taxonomy" id="933095"/>
    <lineage>
        <taxon>Eukaryota</taxon>
        <taxon>Fungi</taxon>
        <taxon>Dikarya</taxon>
        <taxon>Ascomycota</taxon>
        <taxon>Pezizomycotina</taxon>
        <taxon>Sordariomycetes</taxon>
        <taxon>Xylariomycetidae</taxon>
        <taxon>Xylariales</taxon>
        <taxon>Xylariaceae</taxon>
        <taxon>Anthostomella</taxon>
    </lineage>
</organism>
<accession>A0AAI8V9C5</accession>
<evidence type="ECO:0000313" key="12">
    <source>
        <dbReference type="EMBL" id="CAJ2500482.1"/>
    </source>
</evidence>
<dbReference type="InterPro" id="IPR019364">
    <property type="entry name" value="Mediatior_Med8_fun/met"/>
</dbReference>
<evidence type="ECO:0000256" key="10">
    <source>
        <dbReference type="SAM" id="Coils"/>
    </source>
</evidence>
<evidence type="ECO:0000256" key="3">
    <source>
        <dbReference type="ARBA" id="ARBA00020637"/>
    </source>
</evidence>
<feature type="region of interest" description="Disordered" evidence="11">
    <location>
        <begin position="188"/>
        <end position="237"/>
    </location>
</feature>
<evidence type="ECO:0000256" key="4">
    <source>
        <dbReference type="ARBA" id="ARBA00023015"/>
    </source>
</evidence>
<evidence type="ECO:0000256" key="2">
    <source>
        <dbReference type="ARBA" id="ARBA00005716"/>
    </source>
</evidence>
<comment type="caution">
    <text evidence="12">The sequence shown here is derived from an EMBL/GenBank/DDBJ whole genome shotgun (WGS) entry which is preliminary data.</text>
</comment>
<dbReference type="GO" id="GO:0003712">
    <property type="term" value="F:transcription coregulator activity"/>
    <property type="evidence" value="ECO:0007669"/>
    <property type="project" value="InterPro"/>
</dbReference>
<dbReference type="Gene3D" id="1.20.58.1710">
    <property type="match status" value="1"/>
</dbReference>
<keyword evidence="10" id="KW-0175">Coiled coil</keyword>
<evidence type="ECO:0000256" key="8">
    <source>
        <dbReference type="ARBA" id="ARBA00031261"/>
    </source>
</evidence>
<keyword evidence="4 9" id="KW-0805">Transcription regulation</keyword>
<evidence type="ECO:0000256" key="5">
    <source>
        <dbReference type="ARBA" id="ARBA00023159"/>
    </source>
</evidence>
<evidence type="ECO:0000256" key="6">
    <source>
        <dbReference type="ARBA" id="ARBA00023163"/>
    </source>
</evidence>
<reference evidence="12" key="1">
    <citation type="submission" date="2023-10" db="EMBL/GenBank/DDBJ databases">
        <authorList>
            <person name="Hackl T."/>
        </authorList>
    </citation>
    <scope>NUCLEOTIDE SEQUENCE</scope>
</reference>
<keyword evidence="13" id="KW-1185">Reference proteome</keyword>
<comment type="function">
    <text evidence="9">Component of the Mediator complex, a coactivator involved in the regulated transcription of nearly all RNA polymerase II-dependent genes. Mediator functions as a bridge to convey information from gene-specific regulatory proteins to the basal RNA polymerase II transcription machinery. Mediator is recruited to promoters by direct interactions with regulatory proteins and serves as a scaffold for the assembly of a functional preinitiation complex with RNA polymerase II and the general transcription factors.</text>
</comment>
<keyword evidence="6 9" id="KW-0804">Transcription</keyword>
<comment type="similarity">
    <text evidence="2 9">Belongs to the Mediator complex subunit 8 family.</text>
</comment>
<dbReference type="GO" id="GO:0016592">
    <property type="term" value="C:mediator complex"/>
    <property type="evidence" value="ECO:0007669"/>
    <property type="project" value="InterPro"/>
</dbReference>
<name>A0AAI8V9C5_9PEZI</name>
<keyword evidence="5 9" id="KW-0010">Activator</keyword>
<evidence type="ECO:0000256" key="7">
    <source>
        <dbReference type="ARBA" id="ARBA00023242"/>
    </source>
</evidence>
<dbReference type="PANTHER" id="PTHR13074:SF9">
    <property type="entry name" value="MEDIATOR OF RNA POLYMERASE II TRANSCRIPTION SUBUNIT 8"/>
    <property type="match status" value="1"/>
</dbReference>
<dbReference type="Proteomes" id="UP001295740">
    <property type="component" value="Unassembled WGS sequence"/>
</dbReference>
<feature type="compositionally biased region" description="Acidic residues" evidence="11">
    <location>
        <begin position="197"/>
        <end position="223"/>
    </location>
</feature>
<dbReference type="AlphaFoldDB" id="A0AAI8V9C5"/>
<dbReference type="GO" id="GO:0070847">
    <property type="term" value="C:core mediator complex"/>
    <property type="evidence" value="ECO:0007669"/>
    <property type="project" value="TreeGrafter"/>
</dbReference>
<gene>
    <name evidence="9" type="primary">MED8</name>
    <name evidence="12" type="ORF">KHLLAP_LOCUS950</name>
</gene>
<dbReference type="GO" id="GO:0000978">
    <property type="term" value="F:RNA polymerase II cis-regulatory region sequence-specific DNA binding"/>
    <property type="evidence" value="ECO:0007669"/>
    <property type="project" value="TreeGrafter"/>
</dbReference>
<sequence length="261" mass="29051">MASLSLTQEELKAVEQSRQRLSQLSNSIGSLKNNVFTGNPLPRLESLQASADILQLNLRAILEIVSQNNDLFTRVAVHPSTNFPGRTQENILLQLLRKKAEPDVEDAMEEGRKTIAALPTVPTANTDPGMIVNANGTVPSDQDKERELEDGWTGTREACVHRIMDYALKEEPKPFTAEEQELGVENVRTGLRRTFDDEYEDYDDDDDEDDDEEEDSEGDDDVMEIDRPPPPPAPAVVTHEMDGATLENVMRFAARGQFVAG</sequence>
<dbReference type="Pfam" id="PF10232">
    <property type="entry name" value="Med8"/>
    <property type="match status" value="1"/>
</dbReference>
<comment type="subcellular location">
    <subcellularLocation>
        <location evidence="1 9">Nucleus</location>
    </subcellularLocation>
</comment>
<comment type="subunit">
    <text evidence="9">Component of the Mediator complex.</text>
</comment>
<dbReference type="PANTHER" id="PTHR13074">
    <property type="entry name" value="MEDIATOR OF RNA POLYMERASE II TRANSCRIPTION SUBUNIT 8"/>
    <property type="match status" value="1"/>
</dbReference>
<evidence type="ECO:0000256" key="11">
    <source>
        <dbReference type="SAM" id="MobiDB-lite"/>
    </source>
</evidence>
<evidence type="ECO:0000256" key="1">
    <source>
        <dbReference type="ARBA" id="ARBA00004123"/>
    </source>
</evidence>
<keyword evidence="7 9" id="KW-0539">Nucleus</keyword>